<sequence length="65" mass="7023">MTECTVQGELFGHLGRARIEAEFEGGDISSDAGGALLLRQVERRLGLLAAAAKCLPDDRDPNRVR</sequence>
<evidence type="ECO:0000313" key="3">
    <source>
        <dbReference type="Proteomes" id="UP000613768"/>
    </source>
</evidence>
<gene>
    <name evidence="2" type="ORF">IFO71_20965</name>
</gene>
<reference evidence="2 3" key="1">
    <citation type="submission" date="2020-09" db="EMBL/GenBank/DDBJ databases">
        <title>Pseudoxanthomonas sp. CAU 1598 isolated from sand of Yaerae Beach.</title>
        <authorList>
            <person name="Kim W."/>
        </authorList>
    </citation>
    <scope>NUCLEOTIDE SEQUENCE [LARGE SCALE GENOMIC DNA]</scope>
    <source>
        <strain evidence="2 3">CAU 1598</strain>
    </source>
</reference>
<feature type="domain" description="Transposase DDE" evidence="1">
    <location>
        <begin position="14"/>
        <end position="64"/>
    </location>
</feature>
<keyword evidence="3" id="KW-1185">Reference proteome</keyword>
<dbReference type="RefSeq" id="WP_192031644.1">
    <property type="nucleotide sequence ID" value="NZ_JACYTR010000099.1"/>
</dbReference>
<feature type="non-terminal residue" evidence="2">
    <location>
        <position position="65"/>
    </location>
</feature>
<dbReference type="InterPro" id="IPR025668">
    <property type="entry name" value="Tnp_DDE_dom"/>
</dbReference>
<evidence type="ECO:0000313" key="2">
    <source>
        <dbReference type="EMBL" id="MBD8528227.1"/>
    </source>
</evidence>
<accession>A0AAW3ZT82</accession>
<organism evidence="2 3">
    <name type="scientific">Pseudomarimonas arenosa</name>
    <dbReference type="NCBI Taxonomy" id="2774145"/>
    <lineage>
        <taxon>Bacteria</taxon>
        <taxon>Pseudomonadati</taxon>
        <taxon>Pseudomonadota</taxon>
        <taxon>Gammaproteobacteria</taxon>
        <taxon>Lysobacterales</taxon>
        <taxon>Lysobacteraceae</taxon>
        <taxon>Pseudomarimonas</taxon>
    </lineage>
</organism>
<dbReference type="Pfam" id="PF13701">
    <property type="entry name" value="DDE_Tnp_1_4"/>
    <property type="match status" value="1"/>
</dbReference>
<dbReference type="AlphaFoldDB" id="A0AAW3ZT82"/>
<comment type="caution">
    <text evidence="2">The sequence shown here is derived from an EMBL/GenBank/DDBJ whole genome shotgun (WGS) entry which is preliminary data.</text>
</comment>
<protein>
    <submittedName>
        <fullName evidence="2">Transposase</fullName>
    </submittedName>
</protein>
<proteinExistence type="predicted"/>
<dbReference type="Proteomes" id="UP000613768">
    <property type="component" value="Unassembled WGS sequence"/>
</dbReference>
<name>A0AAW3ZT82_9GAMM</name>
<evidence type="ECO:0000259" key="1">
    <source>
        <dbReference type="Pfam" id="PF13701"/>
    </source>
</evidence>
<dbReference type="EMBL" id="JACYTR010000099">
    <property type="protein sequence ID" value="MBD8528227.1"/>
    <property type="molecule type" value="Genomic_DNA"/>
</dbReference>